<name>A0A9J7N4M9_BRAFL</name>
<reference evidence="10" key="2">
    <citation type="submission" date="2025-08" db="UniProtKB">
        <authorList>
            <consortium name="RefSeq"/>
        </authorList>
    </citation>
    <scope>IDENTIFICATION</scope>
    <source>
        <strain evidence="10">S238N-H82</strain>
        <tissue evidence="10">Testes</tissue>
    </source>
</reference>
<dbReference type="InterPro" id="IPR002070">
    <property type="entry name" value="TF_Brachyury"/>
</dbReference>
<dbReference type="PANTHER" id="PTHR11267">
    <property type="entry name" value="T-BOX PROTEIN-RELATED"/>
    <property type="match status" value="1"/>
</dbReference>
<keyword evidence="2" id="KW-0805">Transcription regulation</keyword>
<dbReference type="Pfam" id="PF00907">
    <property type="entry name" value="T-box"/>
    <property type="match status" value="1"/>
</dbReference>
<dbReference type="SUPFAM" id="SSF49417">
    <property type="entry name" value="p53-like transcription factors"/>
    <property type="match status" value="1"/>
</dbReference>
<reference evidence="9" key="1">
    <citation type="journal article" date="2020" name="Nat. Ecol. Evol.">
        <title>Deeply conserved synteny resolves early events in vertebrate evolution.</title>
        <authorList>
            <person name="Simakov O."/>
            <person name="Marletaz F."/>
            <person name="Yue J.X."/>
            <person name="O'Connell B."/>
            <person name="Jenkins J."/>
            <person name="Brandt A."/>
            <person name="Calef R."/>
            <person name="Tung C.H."/>
            <person name="Huang T.K."/>
            <person name="Schmutz J."/>
            <person name="Satoh N."/>
            <person name="Yu J.K."/>
            <person name="Putnam N.H."/>
            <person name="Green R.E."/>
            <person name="Rokhsar D.S."/>
        </authorList>
    </citation>
    <scope>NUCLEOTIDE SEQUENCE [LARGE SCALE GENOMIC DNA]</scope>
    <source>
        <strain evidence="9">S238N-H82</strain>
    </source>
</reference>
<feature type="region of interest" description="Disordered" evidence="7">
    <location>
        <begin position="263"/>
        <end position="351"/>
    </location>
</feature>
<dbReference type="Gene3D" id="2.60.40.820">
    <property type="entry name" value="Transcription factor, T-box"/>
    <property type="match status" value="1"/>
</dbReference>
<accession>A0A9J7N4M9</accession>
<dbReference type="PROSITE" id="PS50252">
    <property type="entry name" value="TBOX_3"/>
    <property type="match status" value="1"/>
</dbReference>
<dbReference type="GO" id="GO:0005634">
    <property type="term" value="C:nucleus"/>
    <property type="evidence" value="ECO:0000318"/>
    <property type="project" value="GO_Central"/>
</dbReference>
<dbReference type="RefSeq" id="XP_035691536.1">
    <property type="nucleotide sequence ID" value="XM_035835643.1"/>
</dbReference>
<dbReference type="FunFam" id="2.60.40.820:FF:000007">
    <property type="entry name" value="T-box transcription factor"/>
    <property type="match status" value="1"/>
</dbReference>
<dbReference type="PRINTS" id="PR00938">
    <property type="entry name" value="BRACHYURY"/>
</dbReference>
<evidence type="ECO:0000313" key="10">
    <source>
        <dbReference type="RefSeq" id="XP_035691536.1"/>
    </source>
</evidence>
<feature type="domain" description="T-box" evidence="8">
    <location>
        <begin position="93"/>
        <end position="271"/>
    </location>
</feature>
<dbReference type="InterPro" id="IPR018186">
    <property type="entry name" value="TF_T-box_CS"/>
</dbReference>
<organism evidence="9 10">
    <name type="scientific">Branchiostoma floridae</name>
    <name type="common">Florida lancelet</name>
    <name type="synonym">Amphioxus</name>
    <dbReference type="NCBI Taxonomy" id="7739"/>
    <lineage>
        <taxon>Eukaryota</taxon>
        <taxon>Metazoa</taxon>
        <taxon>Chordata</taxon>
        <taxon>Cephalochordata</taxon>
        <taxon>Leptocardii</taxon>
        <taxon>Amphioxiformes</taxon>
        <taxon>Branchiostomatidae</taxon>
        <taxon>Branchiostoma</taxon>
    </lineage>
</organism>
<keyword evidence="9" id="KW-1185">Reference proteome</keyword>
<evidence type="ECO:0000256" key="4">
    <source>
        <dbReference type="ARBA" id="ARBA00023163"/>
    </source>
</evidence>
<evidence type="ECO:0000256" key="7">
    <source>
        <dbReference type="SAM" id="MobiDB-lite"/>
    </source>
</evidence>
<dbReference type="InterPro" id="IPR001699">
    <property type="entry name" value="TF_T-box"/>
</dbReference>
<dbReference type="InterPro" id="IPR036960">
    <property type="entry name" value="T-box_sf"/>
</dbReference>
<dbReference type="CDD" id="cd20189">
    <property type="entry name" value="T-box_TBX4_5-like"/>
    <property type="match status" value="1"/>
</dbReference>
<dbReference type="GO" id="GO:0045893">
    <property type="term" value="P:positive regulation of DNA-templated transcription"/>
    <property type="evidence" value="ECO:0007669"/>
    <property type="project" value="InterPro"/>
</dbReference>
<dbReference type="InterPro" id="IPR008967">
    <property type="entry name" value="p53-like_TF_DNA-bd_sf"/>
</dbReference>
<dbReference type="PRINTS" id="PR00937">
    <property type="entry name" value="TBOX"/>
</dbReference>
<comment type="subcellular location">
    <subcellularLocation>
        <location evidence="1 6">Nucleus</location>
    </subcellularLocation>
</comment>
<evidence type="ECO:0000256" key="3">
    <source>
        <dbReference type="ARBA" id="ARBA00023125"/>
    </source>
</evidence>
<evidence type="ECO:0000256" key="6">
    <source>
        <dbReference type="PROSITE-ProRule" id="PRU00201"/>
    </source>
</evidence>
<dbReference type="InterPro" id="IPR046360">
    <property type="entry name" value="T-box_DNA-bd"/>
</dbReference>
<evidence type="ECO:0000256" key="5">
    <source>
        <dbReference type="ARBA" id="ARBA00023242"/>
    </source>
</evidence>
<dbReference type="GeneID" id="118426331"/>
<protein>
    <submittedName>
        <fullName evidence="10">T-box-containing protein TBX6L-like isoform X1</fullName>
    </submittedName>
</protein>
<keyword evidence="3 6" id="KW-0238">DNA-binding</keyword>
<sequence>MMYESEDVLTQRARAFSINNMLTGSPHAFPFPGFPMAQAAPAPPPDPCAFSDRFATDFHMTADHKTQRLGLGHLPAPQNFPPPSALKDMKVTLEQKDLWDSFHDIGTEMIITKAGRRMFPTYKASISGLDPNAKYILLMDIVPMDDNRYKYHNSEWVVSGKAEPLMPGRLYIHPDSPATGTQWMKQSVTFHKLKLTNNAMDQQGHIILNSMHKYQPRLHIVQANDVYSLRWNSFSTFAFPETSFIAVTAYQNEKITQLKIDNNPFAKGFRDNGGNRSRERAIVSTKRSADAAGEPGDSVSNKRPCTGEQTERNNRPPSCDCSGVGEESDVPRGPAQYNPPAQADDLNPCGNPLTIVTDDIATDFAKERSPGVPHALGGQGSAALPTRDQAALGSCQGEDMRCQTRTACAQDPRDLLASPDSADYHQQYHPGGYSGQAAGDPTDTTGVPLGYGTGPSFQELSVQTDLGTAADMASACKNDAVGLNAPGTAVLPSYPAVSSFHTGLPVSNPPLYASGGTPPQRSYDVYPTGLFAAPTAYEPLDYATTCKMAGFSRMQMSVAPAPHLSHFPTSSATSMPVNFHGMFNTHPMPAAYPGHAGKFAA</sequence>
<dbReference type="OrthoDB" id="7442607at2759"/>
<dbReference type="OMA" id="ATCKMAG"/>
<keyword evidence="5 6" id="KW-0539">Nucleus</keyword>
<dbReference type="PROSITE" id="PS01264">
    <property type="entry name" value="TBOX_2"/>
    <property type="match status" value="1"/>
</dbReference>
<dbReference type="KEGG" id="bfo:118426331"/>
<proteinExistence type="predicted"/>
<dbReference type="GO" id="GO:0001708">
    <property type="term" value="P:cell fate specification"/>
    <property type="evidence" value="ECO:0000318"/>
    <property type="project" value="GO_Central"/>
</dbReference>
<keyword evidence="4" id="KW-0804">Transcription</keyword>
<dbReference type="GO" id="GO:0000785">
    <property type="term" value="C:chromatin"/>
    <property type="evidence" value="ECO:0000318"/>
    <property type="project" value="GO_Central"/>
</dbReference>
<dbReference type="AlphaFoldDB" id="A0A9J7N4M9"/>
<dbReference type="PROSITE" id="PS01283">
    <property type="entry name" value="TBOX_1"/>
    <property type="match status" value="1"/>
</dbReference>
<dbReference type="SMART" id="SM00425">
    <property type="entry name" value="TBOX"/>
    <property type="match status" value="1"/>
</dbReference>
<dbReference type="GO" id="GO:0000978">
    <property type="term" value="F:RNA polymerase II cis-regulatory region sequence-specific DNA binding"/>
    <property type="evidence" value="ECO:0000318"/>
    <property type="project" value="GO_Central"/>
</dbReference>
<comment type="caution">
    <text evidence="6">Lacks conserved residue(s) required for the propagation of feature annotation.</text>
</comment>
<evidence type="ECO:0000313" key="9">
    <source>
        <dbReference type="Proteomes" id="UP000001554"/>
    </source>
</evidence>
<evidence type="ECO:0000259" key="8">
    <source>
        <dbReference type="PROSITE" id="PS50252"/>
    </source>
</evidence>
<dbReference type="GO" id="GO:0000981">
    <property type="term" value="F:DNA-binding transcription factor activity, RNA polymerase II-specific"/>
    <property type="evidence" value="ECO:0000318"/>
    <property type="project" value="GO_Central"/>
</dbReference>
<dbReference type="GO" id="GO:0006357">
    <property type="term" value="P:regulation of transcription by RNA polymerase II"/>
    <property type="evidence" value="ECO:0000318"/>
    <property type="project" value="GO_Central"/>
</dbReference>
<gene>
    <name evidence="10" type="primary">LOC118426331</name>
</gene>
<evidence type="ECO:0000256" key="1">
    <source>
        <dbReference type="ARBA" id="ARBA00004123"/>
    </source>
</evidence>
<evidence type="ECO:0000256" key="2">
    <source>
        <dbReference type="ARBA" id="ARBA00023015"/>
    </source>
</evidence>
<dbReference type="PANTHER" id="PTHR11267:SF204">
    <property type="entry name" value="SPADETAIL"/>
    <property type="match status" value="1"/>
</dbReference>
<dbReference type="Proteomes" id="UP000001554">
    <property type="component" value="Chromosome 11"/>
</dbReference>